<name>A0A1U9JSM4_9HYPH</name>
<reference evidence="2 3" key="2">
    <citation type="journal article" date="2016" name="Sci. Rep.">
        <title>The genome of Rhizobiales bacteria in predatory ants reveals urease gene functions but no genes for nitrogen fixation.</title>
        <authorList>
            <person name="Neuvonen M.M."/>
            <person name="Tamarit D."/>
            <person name="Naslund K."/>
            <person name="Liebig J."/>
            <person name="Feldhaar H."/>
            <person name="Moran N.A."/>
            <person name="Guy L."/>
            <person name="Andersson S.G."/>
        </authorList>
    </citation>
    <scope>NUCLEOTIDE SEQUENCE [LARGE SCALE GENOMIC DNA]</scope>
    <source>
        <strain evidence="2 3">Hsal</strain>
    </source>
</reference>
<dbReference type="KEGG" id="thd:BHV28_01340"/>
<dbReference type="AlphaFoldDB" id="A0A1U9JSM4"/>
<gene>
    <name evidence="2" type="ORF">BHV28_01340</name>
</gene>
<proteinExistence type="predicted"/>
<dbReference type="Proteomes" id="UP000188912">
    <property type="component" value="Chromosome"/>
</dbReference>
<dbReference type="Pfam" id="PF06282">
    <property type="entry name" value="DUF1036"/>
    <property type="match status" value="1"/>
</dbReference>
<evidence type="ECO:0000256" key="1">
    <source>
        <dbReference type="SAM" id="SignalP"/>
    </source>
</evidence>
<keyword evidence="1" id="KW-0732">Signal</keyword>
<evidence type="ECO:0000313" key="2">
    <source>
        <dbReference type="EMBL" id="AQS40859.1"/>
    </source>
</evidence>
<reference evidence="2 3" key="1">
    <citation type="journal article" date="2010" name="Science">
        <title>Genomic comparison of the ants Camponotus floridanus and Harpegnathos saltator.</title>
        <authorList>
            <person name="Bonasio R."/>
            <person name="Zhang G."/>
            <person name="Ye C."/>
            <person name="Mutti N.S."/>
            <person name="Fang X."/>
            <person name="Qin N."/>
            <person name="Donahue G."/>
            <person name="Yang P."/>
            <person name="Li Q."/>
            <person name="Li C."/>
            <person name="Zhang P."/>
            <person name="Huang Z."/>
            <person name="Berger S.L."/>
            <person name="Reinberg D."/>
            <person name="Wang J."/>
            <person name="Liebig J."/>
        </authorList>
    </citation>
    <scope>NUCLEOTIDE SEQUENCE [LARGE SCALE GENOMIC DNA]</scope>
    <source>
        <strain evidence="2 3">Hsal</strain>
    </source>
</reference>
<sequence>MMIMKFIVKWLFVVALFISGSLAAQADFRICNDTQGTIGVAIGYRAKQNWISQGWWQIKPAGCETLIEGRLSSRYYYIYAENASGNALWNGAVKMCGQDATFKINGVRDCYTRGFKKFDFQEIDTKNRVSWMVRLTENDTSPNPSLDNSLVTGTTTP</sequence>
<evidence type="ECO:0000313" key="3">
    <source>
        <dbReference type="Proteomes" id="UP000188912"/>
    </source>
</evidence>
<feature type="chain" id="PRO_5013160432" description="Integral membrane protein" evidence="1">
    <location>
        <begin position="27"/>
        <end position="157"/>
    </location>
</feature>
<protein>
    <recommendedName>
        <fullName evidence="4">Integral membrane protein</fullName>
    </recommendedName>
</protein>
<keyword evidence="3" id="KW-1185">Reference proteome</keyword>
<evidence type="ECO:0008006" key="4">
    <source>
        <dbReference type="Google" id="ProtNLM"/>
    </source>
</evidence>
<organism evidence="2 3">
    <name type="scientific">Candidatus Tokpelaia hoelldobleri</name>
    <dbReference type="NCBI Taxonomy" id="1902579"/>
    <lineage>
        <taxon>Bacteria</taxon>
        <taxon>Pseudomonadati</taxon>
        <taxon>Pseudomonadota</taxon>
        <taxon>Alphaproteobacteria</taxon>
        <taxon>Hyphomicrobiales</taxon>
        <taxon>Candidatus Tokpelaia</taxon>
    </lineage>
</organism>
<accession>A0A1U9JSM4</accession>
<dbReference type="EMBL" id="CP017315">
    <property type="protein sequence ID" value="AQS40859.1"/>
    <property type="molecule type" value="Genomic_DNA"/>
</dbReference>
<feature type="signal peptide" evidence="1">
    <location>
        <begin position="1"/>
        <end position="26"/>
    </location>
</feature>
<dbReference type="InterPro" id="IPR009380">
    <property type="entry name" value="DUF1036"/>
</dbReference>
<dbReference type="STRING" id="1902579.BHV28_01340"/>